<comment type="caution">
    <text evidence="5">The sequence shown here is derived from an EMBL/GenBank/DDBJ whole genome shotgun (WGS) entry which is preliminary data.</text>
</comment>
<feature type="region of interest" description="Disordered" evidence="3">
    <location>
        <begin position="19"/>
        <end position="84"/>
    </location>
</feature>
<dbReference type="RefSeq" id="WP_317727798.1">
    <property type="nucleotide sequence ID" value="NZ_JAWLLC010000008.1"/>
</dbReference>
<dbReference type="PANTHER" id="PTHR37042:SF4">
    <property type="entry name" value="OUTER MEMBRANE PROTEIN RV1973"/>
    <property type="match status" value="1"/>
</dbReference>
<comment type="subcellular location">
    <subcellularLocation>
        <location evidence="1">Membrane</location>
    </subcellularLocation>
</comment>
<sequence>MAIDVGAAGELTTNADILTTRRTEDRMQLATDSESISHDDDKVRVDIEGVEGRAHESDVDESDVDDDAEAAADDARDVPAPRSRKPLSAPLRAMLFGLAAVVMLAALVGWLGFRAHQSHQAHVQRSQFLQAARQGALNLTTIDWQHADTDVQRILDGATGQFYDDFAKRSQPFVDAVRHVKASTVGTVTEAGLDTETGGIAQVLVALAVKTSSADAPDQPPRAWRMRIFVQKVGNQVKVSNVEFVP</sequence>
<dbReference type="PANTHER" id="PTHR37042">
    <property type="entry name" value="OUTER MEMBRANE PROTEIN RV1973"/>
    <property type="match status" value="1"/>
</dbReference>
<name>A0AAE4RF89_MYCIT</name>
<accession>A0AAE4RF89</accession>
<evidence type="ECO:0008006" key="7">
    <source>
        <dbReference type="Google" id="ProtNLM"/>
    </source>
</evidence>
<feature type="compositionally biased region" description="Acidic residues" evidence="3">
    <location>
        <begin position="58"/>
        <end position="72"/>
    </location>
</feature>
<evidence type="ECO:0000256" key="2">
    <source>
        <dbReference type="ARBA" id="ARBA00023136"/>
    </source>
</evidence>
<keyword evidence="2 4" id="KW-0472">Membrane</keyword>
<organism evidence="5 6">
    <name type="scientific">Mycobacterium intracellulare</name>
    <dbReference type="NCBI Taxonomy" id="1767"/>
    <lineage>
        <taxon>Bacteria</taxon>
        <taxon>Bacillati</taxon>
        <taxon>Actinomycetota</taxon>
        <taxon>Actinomycetes</taxon>
        <taxon>Mycobacteriales</taxon>
        <taxon>Mycobacteriaceae</taxon>
        <taxon>Mycobacterium</taxon>
        <taxon>Mycobacterium avium complex (MAC)</taxon>
    </lineage>
</organism>
<dbReference type="AlphaFoldDB" id="A0AAE4RF89"/>
<evidence type="ECO:0000313" key="5">
    <source>
        <dbReference type="EMBL" id="MDV7011856.1"/>
    </source>
</evidence>
<evidence type="ECO:0000313" key="6">
    <source>
        <dbReference type="Proteomes" id="UP001187143"/>
    </source>
</evidence>
<proteinExistence type="predicted"/>
<keyword evidence="4" id="KW-1133">Transmembrane helix</keyword>
<gene>
    <name evidence="5" type="ORF">R4F53_06005</name>
</gene>
<dbReference type="Proteomes" id="UP001187143">
    <property type="component" value="Unassembled WGS sequence"/>
</dbReference>
<feature type="transmembrane region" description="Helical" evidence="4">
    <location>
        <begin position="93"/>
        <end position="113"/>
    </location>
</feature>
<dbReference type="GO" id="GO:0016020">
    <property type="term" value="C:membrane"/>
    <property type="evidence" value="ECO:0007669"/>
    <property type="project" value="UniProtKB-SubCell"/>
</dbReference>
<dbReference type="EMBL" id="JAWLLD010000005">
    <property type="protein sequence ID" value="MDV7011856.1"/>
    <property type="molecule type" value="Genomic_DNA"/>
</dbReference>
<evidence type="ECO:0000256" key="1">
    <source>
        <dbReference type="ARBA" id="ARBA00004370"/>
    </source>
</evidence>
<evidence type="ECO:0000256" key="3">
    <source>
        <dbReference type="SAM" id="MobiDB-lite"/>
    </source>
</evidence>
<protein>
    <recommendedName>
        <fullName evidence="7">Mce associated membrane protein</fullName>
    </recommendedName>
</protein>
<keyword evidence="4" id="KW-0812">Transmembrane</keyword>
<evidence type="ECO:0000256" key="4">
    <source>
        <dbReference type="SAM" id="Phobius"/>
    </source>
</evidence>
<reference evidence="5" key="1">
    <citation type="submission" date="2023-10" db="EMBL/GenBank/DDBJ databases">
        <title>Characterization and genome sequence of Mycobacterium intracellulare ABSURDO, a novel pathogenic isolate with three colony morphotypes that vary in growth and acid-fastness.</title>
        <authorList>
            <person name="Jude B.A."/>
            <person name="Robinson R.T."/>
        </authorList>
    </citation>
    <scope>NUCLEOTIDE SEQUENCE</scope>
    <source>
        <strain evidence="5">ABSURDO Component B</strain>
    </source>
</reference>
<feature type="compositionally biased region" description="Basic and acidic residues" evidence="3">
    <location>
        <begin position="35"/>
        <end position="57"/>
    </location>
</feature>